<sequence length="245" mass="28344">MKSYHPCVIIPVYNHHLKIKDVVEVITSLGYPCIVLDDGSDKTCQQVLQSLAQTNQNVSLTRFDQNRGKGAVVCDGLAIAYEKGFTHALQVDADGQHDLNDLPLFMSLAEAHPCDVISGHRAYESLPANRRYGRMVTDVWVWIHTWSRQIKDSMCGYRLYPLAETMTLLKHYAVGRRMEFDTDILVRLYWSGLEIRHIPTQVEYDDDIASHFDLLNDNLRISWMHTRLFFGMLLRIPRLIIRKLR</sequence>
<comment type="caution">
    <text evidence="2">The sequence shown here is derived from an EMBL/GenBank/DDBJ whole genome shotgun (WGS) entry which is preliminary data.</text>
</comment>
<evidence type="ECO:0000259" key="1">
    <source>
        <dbReference type="Pfam" id="PF00535"/>
    </source>
</evidence>
<keyword evidence="3" id="KW-1185">Reference proteome</keyword>
<name>A0AA37TE98_9GAMM</name>
<dbReference type="Pfam" id="PF00535">
    <property type="entry name" value="Glycos_transf_2"/>
    <property type="match status" value="1"/>
</dbReference>
<dbReference type="PANTHER" id="PTHR10859">
    <property type="entry name" value="GLYCOSYL TRANSFERASE"/>
    <property type="match status" value="1"/>
</dbReference>
<dbReference type="RefSeq" id="WP_232595022.1">
    <property type="nucleotide sequence ID" value="NZ_BSPD01000079.1"/>
</dbReference>
<evidence type="ECO:0000313" key="2">
    <source>
        <dbReference type="EMBL" id="GLS27432.1"/>
    </source>
</evidence>
<dbReference type="InterPro" id="IPR029044">
    <property type="entry name" value="Nucleotide-diphossugar_trans"/>
</dbReference>
<feature type="domain" description="Glycosyltransferase 2-like" evidence="1">
    <location>
        <begin position="7"/>
        <end position="142"/>
    </location>
</feature>
<reference evidence="2 3" key="1">
    <citation type="journal article" date="2014" name="Int. J. Syst. Evol. Microbiol.">
        <title>Complete genome sequence of Corynebacterium casei LMG S-19264T (=DSM 44701T), isolated from a smear-ripened cheese.</title>
        <authorList>
            <consortium name="US DOE Joint Genome Institute (JGI-PGF)"/>
            <person name="Walter F."/>
            <person name="Albersmeier A."/>
            <person name="Kalinowski J."/>
            <person name="Ruckert C."/>
        </authorList>
    </citation>
    <scope>NUCLEOTIDE SEQUENCE [LARGE SCALE GENOMIC DNA]</scope>
    <source>
        <strain evidence="2 3">NBRC 110095</strain>
    </source>
</reference>
<dbReference type="PANTHER" id="PTHR10859:SF91">
    <property type="entry name" value="DOLICHYL-PHOSPHATE BETA-GLUCOSYLTRANSFERASE"/>
    <property type="match status" value="1"/>
</dbReference>
<gene>
    <name evidence="2" type="ORF">GCM10007877_31510</name>
</gene>
<dbReference type="Proteomes" id="UP001156870">
    <property type="component" value="Unassembled WGS sequence"/>
</dbReference>
<dbReference type="GO" id="GO:0006487">
    <property type="term" value="P:protein N-linked glycosylation"/>
    <property type="evidence" value="ECO:0007669"/>
    <property type="project" value="TreeGrafter"/>
</dbReference>
<dbReference type="SUPFAM" id="SSF53448">
    <property type="entry name" value="Nucleotide-diphospho-sugar transferases"/>
    <property type="match status" value="1"/>
</dbReference>
<dbReference type="InterPro" id="IPR001173">
    <property type="entry name" value="Glyco_trans_2-like"/>
</dbReference>
<accession>A0AA37TE98</accession>
<organism evidence="2 3">
    <name type="scientific">Marinibactrum halimedae</name>
    <dbReference type="NCBI Taxonomy" id="1444977"/>
    <lineage>
        <taxon>Bacteria</taxon>
        <taxon>Pseudomonadati</taxon>
        <taxon>Pseudomonadota</taxon>
        <taxon>Gammaproteobacteria</taxon>
        <taxon>Cellvibrionales</taxon>
        <taxon>Cellvibrionaceae</taxon>
        <taxon>Marinibactrum</taxon>
    </lineage>
</organism>
<dbReference type="Gene3D" id="3.90.550.10">
    <property type="entry name" value="Spore Coat Polysaccharide Biosynthesis Protein SpsA, Chain A"/>
    <property type="match status" value="1"/>
</dbReference>
<proteinExistence type="predicted"/>
<dbReference type="CDD" id="cd04179">
    <property type="entry name" value="DPM_DPG-synthase_like"/>
    <property type="match status" value="1"/>
</dbReference>
<protein>
    <recommendedName>
        <fullName evidence="1">Glycosyltransferase 2-like domain-containing protein</fullName>
    </recommendedName>
</protein>
<dbReference type="AlphaFoldDB" id="A0AA37TE98"/>
<evidence type="ECO:0000313" key="3">
    <source>
        <dbReference type="Proteomes" id="UP001156870"/>
    </source>
</evidence>
<dbReference type="EMBL" id="BSPD01000079">
    <property type="protein sequence ID" value="GLS27432.1"/>
    <property type="molecule type" value="Genomic_DNA"/>
</dbReference>